<dbReference type="EMBL" id="JACHVZ010000002">
    <property type="protein sequence ID" value="MBB2926199.1"/>
    <property type="molecule type" value="Genomic_DNA"/>
</dbReference>
<proteinExistence type="predicted"/>
<dbReference type="RefSeq" id="WP_243413344.1">
    <property type="nucleotide sequence ID" value="NZ_JACHVZ010000002.1"/>
</dbReference>
<name>A0ABR6FFJ8_9BURK</name>
<sequence length="155" mass="17153">MQSAPIDDEDEIVLVVALDVRWISEDQERGWSRVGCEMHLLDQRSMVRLQDLIAKAAPWPVKTSRSGAKVCVPAAENPGMAHEQPKPPQNDAIRAEARALEDSVRAIRRAQGKRNPEDCVPGSAESSAVMEAFVRDVGRVLALDMLEREKGKDID</sequence>
<keyword evidence="2" id="KW-1185">Reference proteome</keyword>
<reference evidence="1 2" key="1">
    <citation type="submission" date="2020-08" db="EMBL/GenBank/DDBJ databases">
        <title>Genomic Encyclopedia of Type Strains, Phase IV (KMG-V): Genome sequencing to study the core and pangenomes of soil and plant-associated prokaryotes.</title>
        <authorList>
            <person name="Whitman W."/>
        </authorList>
    </citation>
    <scope>NUCLEOTIDE SEQUENCE [LARGE SCALE GENOMIC DNA]</scope>
    <source>
        <strain evidence="1 2">SRMrh-85</strain>
    </source>
</reference>
<dbReference type="Proteomes" id="UP000533533">
    <property type="component" value="Unassembled WGS sequence"/>
</dbReference>
<protein>
    <submittedName>
        <fullName evidence="1">Uncharacterized protein</fullName>
    </submittedName>
</protein>
<evidence type="ECO:0000313" key="1">
    <source>
        <dbReference type="EMBL" id="MBB2926199.1"/>
    </source>
</evidence>
<comment type="caution">
    <text evidence="1">The sequence shown here is derived from an EMBL/GenBank/DDBJ whole genome shotgun (WGS) entry which is preliminary data.</text>
</comment>
<organism evidence="1 2">
    <name type="scientific">Paraburkholderia silvatlantica</name>
    <dbReference type="NCBI Taxonomy" id="321895"/>
    <lineage>
        <taxon>Bacteria</taxon>
        <taxon>Pseudomonadati</taxon>
        <taxon>Pseudomonadota</taxon>
        <taxon>Betaproteobacteria</taxon>
        <taxon>Burkholderiales</taxon>
        <taxon>Burkholderiaceae</taxon>
        <taxon>Paraburkholderia</taxon>
    </lineage>
</organism>
<gene>
    <name evidence="1" type="ORF">FHX59_000606</name>
</gene>
<evidence type="ECO:0000313" key="2">
    <source>
        <dbReference type="Proteomes" id="UP000533533"/>
    </source>
</evidence>
<accession>A0ABR6FFJ8</accession>